<evidence type="ECO:0000256" key="1">
    <source>
        <dbReference type="SAM" id="MobiDB-lite"/>
    </source>
</evidence>
<accession>A0A0G4E9A5</accession>
<reference evidence="2 3" key="1">
    <citation type="submission" date="2014-11" db="EMBL/GenBank/DDBJ databases">
        <authorList>
            <person name="Zhu J."/>
            <person name="Qi W."/>
            <person name="Song R."/>
        </authorList>
    </citation>
    <scope>NUCLEOTIDE SEQUENCE [LARGE SCALE GENOMIC DNA]</scope>
</reference>
<name>A0A0G4E9A5_VITBC</name>
<dbReference type="EMBL" id="CDMY01000022">
    <property type="protein sequence ID" value="CEL91817.1"/>
    <property type="molecule type" value="Genomic_DNA"/>
</dbReference>
<evidence type="ECO:0000313" key="3">
    <source>
        <dbReference type="Proteomes" id="UP000041254"/>
    </source>
</evidence>
<dbReference type="Gene3D" id="3.90.70.10">
    <property type="entry name" value="Cysteine proteinases"/>
    <property type="match status" value="1"/>
</dbReference>
<keyword evidence="3" id="KW-1185">Reference proteome</keyword>
<dbReference type="SUPFAM" id="SSF54001">
    <property type="entry name" value="Cysteine proteinases"/>
    <property type="match status" value="1"/>
</dbReference>
<feature type="compositionally biased region" description="Polar residues" evidence="1">
    <location>
        <begin position="75"/>
        <end position="92"/>
    </location>
</feature>
<organism evidence="2 3">
    <name type="scientific">Vitrella brassicaformis (strain CCMP3155)</name>
    <dbReference type="NCBI Taxonomy" id="1169540"/>
    <lineage>
        <taxon>Eukaryota</taxon>
        <taxon>Sar</taxon>
        <taxon>Alveolata</taxon>
        <taxon>Colpodellida</taxon>
        <taxon>Vitrellaceae</taxon>
        <taxon>Vitrella</taxon>
    </lineage>
</organism>
<feature type="region of interest" description="Disordered" evidence="1">
    <location>
        <begin position="64"/>
        <end position="104"/>
    </location>
</feature>
<dbReference type="Proteomes" id="UP000041254">
    <property type="component" value="Unassembled WGS sequence"/>
</dbReference>
<proteinExistence type="predicted"/>
<dbReference type="InParanoid" id="A0A0G4E9A5"/>
<gene>
    <name evidence="2" type="ORF">Vbra_20020</name>
</gene>
<evidence type="ECO:0000313" key="2">
    <source>
        <dbReference type="EMBL" id="CEL91817.1"/>
    </source>
</evidence>
<sequence>MLRCSSVPLSRVECGLLLISFGRVHGGAELFAIQPCKAATVDTHRLLVGKRWVCMRRSVWAMPPRRRTSPAPPLTHQSSTSTTADCSGSPSHTRTVGSTSTRGGEDRIKAEVFHRGPVVIAINAPKFLSESIGCVRLAVFDWLCSTGRRVWPRTAATTACVTSTRRDGTDHAVVVVGWNETTPAARQDTNRSSCHNCMARTLESGRVYCVCLSAIRPDRLDHPEFVGPSVGRLSTEVQSAAHFVTIGPRGQMDHV</sequence>
<dbReference type="VEuPathDB" id="CryptoDB:Vbra_20020"/>
<protein>
    <submittedName>
        <fullName evidence="2">Uncharacterized protein</fullName>
    </submittedName>
</protein>
<dbReference type="AlphaFoldDB" id="A0A0G4E9A5"/>
<feature type="compositionally biased region" description="Low complexity" evidence="1">
    <location>
        <begin position="93"/>
        <end position="102"/>
    </location>
</feature>
<dbReference type="InterPro" id="IPR038765">
    <property type="entry name" value="Papain-like_cys_pep_sf"/>
</dbReference>